<reference evidence="3 4" key="1">
    <citation type="submission" date="2020-08" db="EMBL/GenBank/DDBJ databases">
        <title>Genomic Encyclopedia of Type Strains, Phase III (KMG-III): the genomes of soil and plant-associated and newly described type strains.</title>
        <authorList>
            <person name="Whitman W."/>
        </authorList>
    </citation>
    <scope>NUCLEOTIDE SEQUENCE [LARGE SCALE GENOMIC DNA]</scope>
    <source>
        <strain evidence="3 4">CECT 8897</strain>
    </source>
</reference>
<evidence type="ECO:0000259" key="2">
    <source>
        <dbReference type="Pfam" id="PF13449"/>
    </source>
</evidence>
<name>A0A7W5BEG3_9BURK</name>
<keyword evidence="4" id="KW-1185">Reference proteome</keyword>
<evidence type="ECO:0000313" key="4">
    <source>
        <dbReference type="Proteomes" id="UP000541535"/>
    </source>
</evidence>
<dbReference type="AlphaFoldDB" id="A0A7W5BEG3"/>
<accession>A0A7W5BEG3</accession>
<gene>
    <name evidence="3" type="ORF">FHS03_003790</name>
</gene>
<sequence>MRKIGCLPALLAALVLSGCVTAGGPPPSGPVRGKVHVPPDIQAARGERAIGSLRLIGEQRIAHRQQFAGTTVGGLSGADYDARSGDWVLVSDDRSSINPARFYRVKLHFDAGTFAPVTVTQVDYFLQADGTTYPNAGVAGGDVPDLESIRVDPLDGSIWYASEGERRRGLDPYLRHAARDGKLLGSLPLPEMFKVYPGREYGVRENAAFEGFSFAPDGKSLWLALEAPLYQDGALPTPQKGALTRLSRFDRHGALLTQYAYPIEPIAQAPAPGKEADNGISEILAVDDSRLLVLERAGVEQADGSYLNFVRLYETDTAAASDVRDVPSFLNAPEGSVRPASKRLLLDLNSLGLPRVDNLEAVAWGPRLANGHETLLLVSDDNFRRAQVTQFLLFEVLPP</sequence>
<keyword evidence="1" id="KW-0732">Signal</keyword>
<dbReference type="PROSITE" id="PS51257">
    <property type="entry name" value="PROKAR_LIPOPROTEIN"/>
    <property type="match status" value="1"/>
</dbReference>
<feature type="domain" description="Phytase-like" evidence="2">
    <location>
        <begin position="70"/>
        <end position="383"/>
    </location>
</feature>
<protein>
    <recommendedName>
        <fullName evidence="2">Phytase-like domain-containing protein</fullName>
    </recommendedName>
</protein>
<dbReference type="EMBL" id="JACHXD010000011">
    <property type="protein sequence ID" value="MBB3120720.1"/>
    <property type="molecule type" value="Genomic_DNA"/>
</dbReference>
<feature type="signal peptide" evidence="1">
    <location>
        <begin position="1"/>
        <end position="22"/>
    </location>
</feature>
<comment type="caution">
    <text evidence="3">The sequence shown here is derived from an EMBL/GenBank/DDBJ whole genome shotgun (WGS) entry which is preliminary data.</text>
</comment>
<dbReference type="Pfam" id="PF13449">
    <property type="entry name" value="Phytase-like"/>
    <property type="match status" value="1"/>
</dbReference>
<evidence type="ECO:0000313" key="3">
    <source>
        <dbReference type="EMBL" id="MBB3120720.1"/>
    </source>
</evidence>
<dbReference type="RefSeq" id="WP_183442487.1">
    <property type="nucleotide sequence ID" value="NZ_JACHXD010000011.1"/>
</dbReference>
<dbReference type="PANTHER" id="PTHR37957">
    <property type="entry name" value="BLR7070 PROTEIN"/>
    <property type="match status" value="1"/>
</dbReference>
<dbReference type="Proteomes" id="UP000541535">
    <property type="component" value="Unassembled WGS sequence"/>
</dbReference>
<evidence type="ECO:0000256" key="1">
    <source>
        <dbReference type="SAM" id="SignalP"/>
    </source>
</evidence>
<dbReference type="InterPro" id="IPR027372">
    <property type="entry name" value="Phytase-like_dom"/>
</dbReference>
<dbReference type="PANTHER" id="PTHR37957:SF1">
    <property type="entry name" value="PHYTASE-LIKE DOMAIN-CONTAINING PROTEIN"/>
    <property type="match status" value="1"/>
</dbReference>
<proteinExistence type="predicted"/>
<organism evidence="3 4">
    <name type="scientific">Pseudoduganella violacea</name>
    <dbReference type="NCBI Taxonomy" id="1715466"/>
    <lineage>
        <taxon>Bacteria</taxon>
        <taxon>Pseudomonadati</taxon>
        <taxon>Pseudomonadota</taxon>
        <taxon>Betaproteobacteria</taxon>
        <taxon>Burkholderiales</taxon>
        <taxon>Oxalobacteraceae</taxon>
        <taxon>Telluria group</taxon>
        <taxon>Pseudoduganella</taxon>
    </lineage>
</organism>
<feature type="chain" id="PRO_5030952917" description="Phytase-like domain-containing protein" evidence="1">
    <location>
        <begin position="23"/>
        <end position="399"/>
    </location>
</feature>